<keyword evidence="1" id="KW-0732">Signal</keyword>
<dbReference type="InterPro" id="IPR057229">
    <property type="entry name" value="DUF7907"/>
</dbReference>
<evidence type="ECO:0000313" key="4">
    <source>
        <dbReference type="Proteomes" id="UP001562357"/>
    </source>
</evidence>
<organism evidence="3 4">
    <name type="scientific">Epichloe bromicola</name>
    <dbReference type="NCBI Taxonomy" id="79588"/>
    <lineage>
        <taxon>Eukaryota</taxon>
        <taxon>Fungi</taxon>
        <taxon>Dikarya</taxon>
        <taxon>Ascomycota</taxon>
        <taxon>Pezizomycotina</taxon>
        <taxon>Sordariomycetes</taxon>
        <taxon>Hypocreomycetidae</taxon>
        <taxon>Hypocreales</taxon>
        <taxon>Clavicipitaceae</taxon>
        <taxon>Epichloe</taxon>
    </lineage>
</organism>
<feature type="domain" description="DUF7907" evidence="2">
    <location>
        <begin position="35"/>
        <end position="204"/>
    </location>
</feature>
<reference evidence="4" key="1">
    <citation type="submission" date="2024-06" db="EMBL/GenBank/DDBJ databases">
        <title>Draft Genome Sequences of Epichloe bromicola Strains Isolated from Elymus ciliaris.</title>
        <authorList>
            <consortium name="Epichloe bromicola genome sequencing consortium"/>
            <person name="Miura A."/>
            <person name="Imano S."/>
            <person name="Ashida A."/>
            <person name="Sato I."/>
            <person name="Chiba S."/>
            <person name="Tanaka A."/>
            <person name="Camagna M."/>
            <person name="Takemoto D."/>
        </authorList>
    </citation>
    <scope>NUCLEOTIDE SEQUENCE [LARGE SCALE GENOMIC DNA]</scope>
    <source>
        <strain evidence="4">DP</strain>
    </source>
</reference>
<dbReference type="Proteomes" id="UP001562357">
    <property type="component" value="Unassembled WGS sequence"/>
</dbReference>
<sequence>MLNMYVSAAILGIAGAAAASAVPHGGPVYPETEVSKAFRLVVNVTDGFTDFHSIHNTYIINLHDGDNNKRDLVGQDKHKHKGLIFYLNGAETDRSNNQVLTESLGDFSSGLSLDFEDGSTTIRTARLVHGGGDDYFSLIHYGEHLPFLRPEPWVACKEKLVHYVTQDKEYIVFKQAVATLDPGSGRYIQHIPQNCARVTLLPECAKFPKNSAPTNKHVIDAHCYRDVKKIDWSKSASD</sequence>
<evidence type="ECO:0000259" key="2">
    <source>
        <dbReference type="Pfam" id="PF25484"/>
    </source>
</evidence>
<protein>
    <recommendedName>
        <fullName evidence="2">DUF7907 domain-containing protein</fullName>
    </recommendedName>
</protein>
<dbReference type="EMBL" id="BAAFGZ010000079">
    <property type="protein sequence ID" value="GAB0134417.1"/>
    <property type="molecule type" value="Genomic_DNA"/>
</dbReference>
<feature type="chain" id="PRO_5047520047" description="DUF7907 domain-containing protein" evidence="1">
    <location>
        <begin position="20"/>
        <end position="238"/>
    </location>
</feature>
<keyword evidence="4" id="KW-1185">Reference proteome</keyword>
<evidence type="ECO:0000256" key="1">
    <source>
        <dbReference type="SAM" id="SignalP"/>
    </source>
</evidence>
<gene>
    <name evidence="3" type="primary">g2791</name>
    <name evidence="3" type="ORF">EsDP_00002791</name>
</gene>
<feature type="signal peptide" evidence="1">
    <location>
        <begin position="1"/>
        <end position="19"/>
    </location>
</feature>
<accession>A0ABQ0CLU5</accession>
<comment type="caution">
    <text evidence="3">The sequence shown here is derived from an EMBL/GenBank/DDBJ whole genome shotgun (WGS) entry which is preliminary data.</text>
</comment>
<dbReference type="Pfam" id="PF25484">
    <property type="entry name" value="DUF7907"/>
    <property type="match status" value="1"/>
</dbReference>
<evidence type="ECO:0000313" key="3">
    <source>
        <dbReference type="EMBL" id="GAB0134417.1"/>
    </source>
</evidence>
<proteinExistence type="predicted"/>
<name>A0ABQ0CLU5_9HYPO</name>